<dbReference type="GO" id="GO:0006282">
    <property type="term" value="P:regulation of DNA repair"/>
    <property type="evidence" value="ECO:0007669"/>
    <property type="project" value="UniProtKB-UniRule"/>
</dbReference>
<dbReference type="EMBL" id="FNFP01000002">
    <property type="protein sequence ID" value="SDK50528.1"/>
    <property type="molecule type" value="Genomic_DNA"/>
</dbReference>
<organism evidence="9 10">
    <name type="scientific">Natronincola ferrireducens</name>
    <dbReference type="NCBI Taxonomy" id="393762"/>
    <lineage>
        <taxon>Bacteria</taxon>
        <taxon>Bacillati</taxon>
        <taxon>Bacillota</taxon>
        <taxon>Clostridia</taxon>
        <taxon>Peptostreptococcales</taxon>
        <taxon>Natronincolaceae</taxon>
        <taxon>Natronincola</taxon>
    </lineage>
</organism>
<sequence>MNPNYDSCDSIAIKKAFNLSLKYLTYKARTENEVVNYLAGKEYSSTVISHVIEKLQEYKYLDDHKYSKIFIGDNIEKGSKGKSLIERELAQKGVSEEIITKTLSVFTEEKEIEIAKNIVKKLFHSKKSLPLNHIKSKAYNKLLQKGFSKVSIHKSLLLLEQDVEITTTVSQQTDIYKSQALALGKKYYDKYVKKEDHFFKLKQKIYSQLIRKGFDYQLAKNVVDEIMMDKKVESW</sequence>
<dbReference type="AlphaFoldDB" id="A0A1G9CFU8"/>
<dbReference type="Pfam" id="PF21981">
    <property type="entry name" value="RecX_HTH3"/>
    <property type="match status" value="1"/>
</dbReference>
<feature type="domain" description="RecX first three-helical" evidence="8">
    <location>
        <begin position="16"/>
        <end position="55"/>
    </location>
</feature>
<dbReference type="InterPro" id="IPR053926">
    <property type="entry name" value="RecX_HTH_1st"/>
</dbReference>
<evidence type="ECO:0000259" key="7">
    <source>
        <dbReference type="Pfam" id="PF21981"/>
    </source>
</evidence>
<dbReference type="RefSeq" id="WP_090552767.1">
    <property type="nucleotide sequence ID" value="NZ_FNFP01000002.1"/>
</dbReference>
<dbReference type="Pfam" id="PF02631">
    <property type="entry name" value="RecX_HTH2"/>
    <property type="match status" value="1"/>
</dbReference>
<evidence type="ECO:0000259" key="6">
    <source>
        <dbReference type="Pfam" id="PF02631"/>
    </source>
</evidence>
<comment type="subcellular location">
    <subcellularLocation>
        <location evidence="1 5">Cytoplasm</location>
    </subcellularLocation>
</comment>
<reference evidence="9 10" key="1">
    <citation type="submission" date="2016-10" db="EMBL/GenBank/DDBJ databases">
        <authorList>
            <person name="de Groot N.N."/>
        </authorList>
    </citation>
    <scope>NUCLEOTIDE SEQUENCE [LARGE SCALE GENOMIC DNA]</scope>
    <source>
        <strain evidence="9 10">DSM 18346</strain>
    </source>
</reference>
<dbReference type="InterPro" id="IPR053924">
    <property type="entry name" value="RecX_HTH_2nd"/>
</dbReference>
<keyword evidence="10" id="KW-1185">Reference proteome</keyword>
<dbReference type="Gene3D" id="1.10.10.10">
    <property type="entry name" value="Winged helix-like DNA-binding domain superfamily/Winged helix DNA-binding domain"/>
    <property type="match status" value="4"/>
</dbReference>
<evidence type="ECO:0000256" key="4">
    <source>
        <dbReference type="ARBA" id="ARBA00022490"/>
    </source>
</evidence>
<dbReference type="InterPro" id="IPR053925">
    <property type="entry name" value="RecX_HTH_3rd"/>
</dbReference>
<dbReference type="PANTHER" id="PTHR33602">
    <property type="entry name" value="REGULATORY PROTEIN RECX FAMILY PROTEIN"/>
    <property type="match status" value="1"/>
</dbReference>
<protein>
    <recommendedName>
        <fullName evidence="3 5">Regulatory protein RecX</fullName>
    </recommendedName>
</protein>
<name>A0A1G9CFU8_9FIRM</name>
<dbReference type="Pfam" id="PF21982">
    <property type="entry name" value="RecX_HTH1"/>
    <property type="match status" value="1"/>
</dbReference>
<dbReference type="InterPro" id="IPR003783">
    <property type="entry name" value="Regulatory_RecX"/>
</dbReference>
<evidence type="ECO:0000256" key="2">
    <source>
        <dbReference type="ARBA" id="ARBA00009695"/>
    </source>
</evidence>
<evidence type="ECO:0000256" key="5">
    <source>
        <dbReference type="HAMAP-Rule" id="MF_01114"/>
    </source>
</evidence>
<dbReference type="InterPro" id="IPR036388">
    <property type="entry name" value="WH-like_DNA-bd_sf"/>
</dbReference>
<gene>
    <name evidence="5" type="primary">recX</name>
    <name evidence="9" type="ORF">SAMN05660472_01452</name>
</gene>
<dbReference type="Proteomes" id="UP000198718">
    <property type="component" value="Unassembled WGS sequence"/>
</dbReference>
<accession>A0A1G9CFU8</accession>
<keyword evidence="4 5" id="KW-0963">Cytoplasm</keyword>
<dbReference type="GO" id="GO:0005737">
    <property type="term" value="C:cytoplasm"/>
    <property type="evidence" value="ECO:0007669"/>
    <property type="project" value="UniProtKB-SubCell"/>
</dbReference>
<evidence type="ECO:0000259" key="8">
    <source>
        <dbReference type="Pfam" id="PF21982"/>
    </source>
</evidence>
<dbReference type="STRING" id="393762.SAMN05660472_01452"/>
<comment type="similarity">
    <text evidence="2 5">Belongs to the RecX family.</text>
</comment>
<evidence type="ECO:0000256" key="1">
    <source>
        <dbReference type="ARBA" id="ARBA00004496"/>
    </source>
</evidence>
<evidence type="ECO:0000313" key="9">
    <source>
        <dbReference type="EMBL" id="SDK50528.1"/>
    </source>
</evidence>
<dbReference type="HAMAP" id="MF_01114">
    <property type="entry name" value="RecX"/>
    <property type="match status" value="1"/>
</dbReference>
<dbReference type="OrthoDB" id="9804967at2"/>
<feature type="domain" description="RecX second three-helical" evidence="6">
    <location>
        <begin position="62"/>
        <end position="103"/>
    </location>
</feature>
<comment type="function">
    <text evidence="5">Modulates RecA activity.</text>
</comment>
<evidence type="ECO:0000313" key="10">
    <source>
        <dbReference type="Proteomes" id="UP000198718"/>
    </source>
</evidence>
<dbReference type="PANTHER" id="PTHR33602:SF1">
    <property type="entry name" value="REGULATORY PROTEIN RECX FAMILY PROTEIN"/>
    <property type="match status" value="1"/>
</dbReference>
<evidence type="ECO:0000256" key="3">
    <source>
        <dbReference type="ARBA" id="ARBA00018111"/>
    </source>
</evidence>
<proteinExistence type="inferred from homology"/>
<feature type="domain" description="RecX third three-helical" evidence="7">
    <location>
        <begin position="179"/>
        <end position="222"/>
    </location>
</feature>